<gene>
    <name evidence="4" type="ORF">F8O03_11275</name>
</gene>
<dbReference type="InterPro" id="IPR002110">
    <property type="entry name" value="Ankyrin_rpt"/>
</dbReference>
<feature type="repeat" description="ANK" evidence="3">
    <location>
        <begin position="44"/>
        <end position="76"/>
    </location>
</feature>
<evidence type="ECO:0000256" key="1">
    <source>
        <dbReference type="ARBA" id="ARBA00022737"/>
    </source>
</evidence>
<evidence type="ECO:0000256" key="3">
    <source>
        <dbReference type="PROSITE-ProRule" id="PRU00023"/>
    </source>
</evidence>
<dbReference type="PROSITE" id="PS50088">
    <property type="entry name" value="ANK_REPEAT"/>
    <property type="match status" value="1"/>
</dbReference>
<dbReference type="OrthoDB" id="306540at2"/>
<reference evidence="4 5" key="1">
    <citation type="submission" date="2019-09" db="EMBL/GenBank/DDBJ databases">
        <title>Phylogeny of genus Pseudoclavibacter and closely related genus.</title>
        <authorList>
            <person name="Li Y."/>
        </authorList>
    </citation>
    <scope>NUCLEOTIDE SEQUENCE [LARGE SCALE GENOMIC DNA]</scope>
    <source>
        <strain evidence="4 5">THG-MD12</strain>
    </source>
</reference>
<proteinExistence type="predicted"/>
<dbReference type="EMBL" id="WBJX01000003">
    <property type="protein sequence ID" value="KAB1637771.1"/>
    <property type="molecule type" value="Genomic_DNA"/>
</dbReference>
<evidence type="ECO:0000313" key="5">
    <source>
        <dbReference type="Proteomes" id="UP000490386"/>
    </source>
</evidence>
<protein>
    <submittedName>
        <fullName evidence="4">Ankyrin repeat domain-containing protein</fullName>
    </submittedName>
</protein>
<evidence type="ECO:0000256" key="2">
    <source>
        <dbReference type="ARBA" id="ARBA00023043"/>
    </source>
</evidence>
<name>A0A7J5B1F8_9MICO</name>
<dbReference type="Proteomes" id="UP000490386">
    <property type="component" value="Unassembled WGS sequence"/>
</dbReference>
<sequence length="125" mass="12972">MPELTPEQVVALKELAMGCARRGDSQTLLDLIDQGMPVDLQDAAGNTALMLAAYSGHAGTVEALIGRGADVDLRNARDQSPIAGALFKGEDEIVRLLRAAGADLDAGTPSARATADMFGQAHLLS</sequence>
<keyword evidence="1" id="KW-0677">Repeat</keyword>
<dbReference type="InterPro" id="IPR036770">
    <property type="entry name" value="Ankyrin_rpt-contain_sf"/>
</dbReference>
<dbReference type="SMART" id="SM00248">
    <property type="entry name" value="ANK"/>
    <property type="match status" value="2"/>
</dbReference>
<dbReference type="Pfam" id="PF12796">
    <property type="entry name" value="Ank_2"/>
    <property type="match status" value="1"/>
</dbReference>
<dbReference type="Gene3D" id="1.25.40.20">
    <property type="entry name" value="Ankyrin repeat-containing domain"/>
    <property type="match status" value="1"/>
</dbReference>
<keyword evidence="2 3" id="KW-0040">ANK repeat</keyword>
<evidence type="ECO:0000313" key="4">
    <source>
        <dbReference type="EMBL" id="KAB1637771.1"/>
    </source>
</evidence>
<dbReference type="PROSITE" id="PS50297">
    <property type="entry name" value="ANK_REP_REGION"/>
    <property type="match status" value="1"/>
</dbReference>
<comment type="caution">
    <text evidence="4">The sequence shown here is derived from an EMBL/GenBank/DDBJ whole genome shotgun (WGS) entry which is preliminary data.</text>
</comment>
<dbReference type="AlphaFoldDB" id="A0A7J5B1F8"/>
<organism evidence="4 5">
    <name type="scientific">Pseudoclavibacter terrae</name>
    <dbReference type="NCBI Taxonomy" id="1530195"/>
    <lineage>
        <taxon>Bacteria</taxon>
        <taxon>Bacillati</taxon>
        <taxon>Actinomycetota</taxon>
        <taxon>Actinomycetes</taxon>
        <taxon>Micrococcales</taxon>
        <taxon>Microbacteriaceae</taxon>
        <taxon>Pseudoclavibacter</taxon>
    </lineage>
</organism>
<dbReference type="RefSeq" id="WP_104254501.1">
    <property type="nucleotide sequence ID" value="NZ_CANKVH010000013.1"/>
</dbReference>
<accession>A0A7J5B1F8</accession>
<dbReference type="PANTHER" id="PTHR24171">
    <property type="entry name" value="ANKYRIN REPEAT DOMAIN-CONTAINING PROTEIN 39-RELATED"/>
    <property type="match status" value="1"/>
</dbReference>
<keyword evidence="5" id="KW-1185">Reference proteome</keyword>
<dbReference type="SUPFAM" id="SSF48403">
    <property type="entry name" value="Ankyrin repeat"/>
    <property type="match status" value="1"/>
</dbReference>